<name>A0A9Q9AMF6_9PEZI</name>
<feature type="compositionally biased region" description="Pro residues" evidence="1">
    <location>
        <begin position="72"/>
        <end position="85"/>
    </location>
</feature>
<dbReference type="EMBL" id="CP099418">
    <property type="protein sequence ID" value="USW48702.1"/>
    <property type="molecule type" value="Genomic_DNA"/>
</dbReference>
<organism evidence="2 3">
    <name type="scientific">Septoria linicola</name>
    <dbReference type="NCBI Taxonomy" id="215465"/>
    <lineage>
        <taxon>Eukaryota</taxon>
        <taxon>Fungi</taxon>
        <taxon>Dikarya</taxon>
        <taxon>Ascomycota</taxon>
        <taxon>Pezizomycotina</taxon>
        <taxon>Dothideomycetes</taxon>
        <taxon>Dothideomycetidae</taxon>
        <taxon>Mycosphaerellales</taxon>
        <taxon>Mycosphaerellaceae</taxon>
        <taxon>Septoria</taxon>
    </lineage>
</organism>
<reference evidence="2" key="1">
    <citation type="submission" date="2022-06" db="EMBL/GenBank/DDBJ databases">
        <title>Complete genome sequences of two strains of the flax pathogen Septoria linicola.</title>
        <authorList>
            <person name="Lapalu N."/>
            <person name="Simon A."/>
            <person name="Demenou B."/>
            <person name="Paumier D."/>
            <person name="Guillot M.-P."/>
            <person name="Gout L."/>
            <person name="Valade R."/>
        </authorList>
    </citation>
    <scope>NUCLEOTIDE SEQUENCE</scope>
    <source>
        <strain evidence="2">SE15195</strain>
    </source>
</reference>
<proteinExistence type="predicted"/>
<evidence type="ECO:0000256" key="1">
    <source>
        <dbReference type="SAM" id="MobiDB-lite"/>
    </source>
</evidence>
<feature type="region of interest" description="Disordered" evidence="1">
    <location>
        <begin position="169"/>
        <end position="201"/>
    </location>
</feature>
<keyword evidence="3" id="KW-1185">Reference proteome</keyword>
<sequence length="259" mass="26381">MPPVPVHIDDPITPQKPADSAPPATTTQQQPAAYPAAQPGAAAVPAPTGTPYIQNQYQPQPTRTTTITNNYGPPPPQPGAVPMPPSQQQAAAFVTSLPPPPKAGEAAKLREQIQQQQPVTITPAQMAMSPPEQNYAPTHTTSTTTPARAGSNAGPTTLNFGAVTPIAGGIAPASHPPGYQQNAMAQEMSSAARASLDATERRESLAGGGVFGGAGLTGGAGSGGEGGSVWDTVKGYATAAQKGLIEVEQKAWDRINKST</sequence>
<evidence type="ECO:0000313" key="2">
    <source>
        <dbReference type="EMBL" id="USW48702.1"/>
    </source>
</evidence>
<feature type="region of interest" description="Disordered" evidence="1">
    <location>
        <begin position="128"/>
        <end position="156"/>
    </location>
</feature>
<dbReference type="AlphaFoldDB" id="A0A9Q9AMF6"/>
<evidence type="ECO:0000313" key="3">
    <source>
        <dbReference type="Proteomes" id="UP001056384"/>
    </source>
</evidence>
<feature type="region of interest" description="Disordered" evidence="1">
    <location>
        <begin position="1"/>
        <end position="92"/>
    </location>
</feature>
<protein>
    <submittedName>
        <fullName evidence="2">Uncharacterized protein</fullName>
    </submittedName>
</protein>
<gene>
    <name evidence="2" type="ORF">Slin15195_G020210</name>
</gene>
<feature type="compositionally biased region" description="Polar residues" evidence="1">
    <location>
        <begin position="179"/>
        <end position="189"/>
    </location>
</feature>
<feature type="compositionally biased region" description="Low complexity" evidence="1">
    <location>
        <begin position="21"/>
        <end position="52"/>
    </location>
</feature>
<feature type="compositionally biased region" description="Polar residues" evidence="1">
    <location>
        <begin position="53"/>
        <end position="71"/>
    </location>
</feature>
<accession>A0A9Q9AMF6</accession>
<dbReference type="Proteomes" id="UP001056384">
    <property type="component" value="Chromosome 1"/>
</dbReference>